<reference evidence="1 2" key="1">
    <citation type="submission" date="2012-04" db="EMBL/GenBank/DDBJ databases">
        <authorList>
            <person name="Genoscope - CEA"/>
        </authorList>
    </citation>
    <scope>NUCLEOTIDE SEQUENCE [LARGE SCALE GENOMIC DNA]</scope>
    <source>
        <strain evidence="1 2">9717</strain>
    </source>
</reference>
<dbReference type="Proteomes" id="UP000003172">
    <property type="component" value="Unassembled WGS sequence"/>
</dbReference>
<sequence length="43" mass="5127">MSSEEFSPRFRSGELGDAMDYFEWNVYYEMLLAARKEISLRSN</sequence>
<organism evidence="1 2">
    <name type="scientific">Microcystis aeruginosa PCC 9717</name>
    <dbReference type="NCBI Taxonomy" id="1160286"/>
    <lineage>
        <taxon>Bacteria</taxon>
        <taxon>Bacillati</taxon>
        <taxon>Cyanobacteriota</taxon>
        <taxon>Cyanophyceae</taxon>
        <taxon>Oscillatoriophycideae</taxon>
        <taxon>Chroococcales</taxon>
        <taxon>Microcystaceae</taxon>
        <taxon>Microcystis</taxon>
    </lineage>
</organism>
<protein>
    <submittedName>
        <fullName evidence="1">Uncharacterized protein</fullName>
    </submittedName>
</protein>
<comment type="caution">
    <text evidence="1">The sequence shown here is derived from an EMBL/GenBank/DDBJ whole genome shotgun (WGS) entry which is preliminary data.</text>
</comment>
<gene>
    <name evidence="1" type="ORF">MICAB_8810002</name>
</gene>
<name>I4FXT4_MICAE</name>
<dbReference type="AlphaFoldDB" id="I4FXT4"/>
<accession>I4FXT4</accession>
<evidence type="ECO:0000313" key="1">
    <source>
        <dbReference type="EMBL" id="CCI00495.1"/>
    </source>
</evidence>
<evidence type="ECO:0000313" key="2">
    <source>
        <dbReference type="Proteomes" id="UP000003172"/>
    </source>
</evidence>
<dbReference type="HOGENOM" id="CLU_3236048_0_0_3"/>
<proteinExistence type="predicted"/>
<dbReference type="EMBL" id="CAII01000869">
    <property type="protein sequence ID" value="CCI00495.1"/>
    <property type="molecule type" value="Genomic_DNA"/>
</dbReference>